<dbReference type="PANTHER" id="PTHR43649:SF17">
    <property type="entry name" value="ABC TRANSPORTER SOLUTE BINDING PROTEIN-SUGAR TRANSPORT"/>
    <property type="match status" value="1"/>
</dbReference>
<dbReference type="Proteomes" id="UP001652445">
    <property type="component" value="Unassembled WGS sequence"/>
</dbReference>
<evidence type="ECO:0000313" key="4">
    <source>
        <dbReference type="Proteomes" id="UP001652445"/>
    </source>
</evidence>
<reference evidence="3 4" key="1">
    <citation type="submission" date="2022-09" db="EMBL/GenBank/DDBJ databases">
        <authorList>
            <person name="Han X.L."/>
            <person name="Wang Q."/>
            <person name="Lu T."/>
        </authorList>
    </citation>
    <scope>NUCLEOTIDE SEQUENCE [LARGE SCALE GENOMIC DNA]</scope>
    <source>
        <strain evidence="3 4">WQ 127069</strain>
    </source>
</reference>
<gene>
    <name evidence="3" type="ORF">OB236_19560</name>
</gene>
<feature type="domain" description="DUF3502" evidence="2">
    <location>
        <begin position="444"/>
        <end position="511"/>
    </location>
</feature>
<organism evidence="3 4">
    <name type="scientific">Paenibacillus baimaensis</name>
    <dbReference type="NCBI Taxonomy" id="2982185"/>
    <lineage>
        <taxon>Bacteria</taxon>
        <taxon>Bacillati</taxon>
        <taxon>Bacillota</taxon>
        <taxon>Bacilli</taxon>
        <taxon>Bacillales</taxon>
        <taxon>Paenibacillaceae</taxon>
        <taxon>Paenibacillus</taxon>
    </lineage>
</organism>
<dbReference type="InterPro" id="IPR050490">
    <property type="entry name" value="Bact_solute-bd_prot1"/>
</dbReference>
<feature type="signal peptide" evidence="1">
    <location>
        <begin position="1"/>
        <end position="23"/>
    </location>
</feature>
<dbReference type="PANTHER" id="PTHR43649">
    <property type="entry name" value="ARABINOSE-BINDING PROTEIN-RELATED"/>
    <property type="match status" value="1"/>
</dbReference>
<sequence>MKKRARSLQLFTAAVLVFTSLLAGCSSGAKQAGDTGAPVGSNQQEAGSAANLAPYEITMAFFTTNSQTQGIPEVEKAVNEITKKKINATVKFVPISYGSYAQQTNLMVASNEKLDLLVSGVGGTYSTHVTQGRLVAMDDLLAKYGQDITKTLDPAFLNAAKVNGKLYGITSNRDLAADRSLTMRKDLVDKYKIDLSKLTSYNDLDSVFQTIKDKEPGITPLVLYTSSVTPVNIIANKDFDVLGDYMGVLDYENKNLKVINMFESPKYAGMLDTVRRWYEKGYVLKDAATSKDNGSDLIKADRAFSFLTTSKPGYAMQASRVTGKEMVELKVSEAVSNTNQITRFMWSIANNSKDPARAMMFLNLMFSDKDIINLMAWGIEGRDYVKKSANVIDYPQGVNSTSVPYGVNQGWLFGDQFKSYVFTGDPEDIYQQTDKFNKTAIKSPALGFTFDATPVKTEVAAVTSVFNQYKSGLETGTIDPKTELPQFIAKLKSAGQDKIIAEKQKQLDAWAQTK</sequence>
<accession>A0ABT2UJV1</accession>
<dbReference type="InterPro" id="IPR006059">
    <property type="entry name" value="SBP"/>
</dbReference>
<feature type="chain" id="PRO_5045997557" evidence="1">
    <location>
        <begin position="24"/>
        <end position="514"/>
    </location>
</feature>
<proteinExistence type="predicted"/>
<dbReference type="RefSeq" id="WP_262685476.1">
    <property type="nucleotide sequence ID" value="NZ_JAOQIO010000084.1"/>
</dbReference>
<protein>
    <submittedName>
        <fullName evidence="3">ABC transporter substrate-binding protein</fullName>
    </submittedName>
</protein>
<dbReference type="PROSITE" id="PS51257">
    <property type="entry name" value="PROKAR_LIPOPROTEIN"/>
    <property type="match status" value="1"/>
</dbReference>
<evidence type="ECO:0000259" key="2">
    <source>
        <dbReference type="Pfam" id="PF12010"/>
    </source>
</evidence>
<evidence type="ECO:0000313" key="3">
    <source>
        <dbReference type="EMBL" id="MCU6794306.1"/>
    </source>
</evidence>
<dbReference type="EMBL" id="JAOQIO010000084">
    <property type="protein sequence ID" value="MCU6794306.1"/>
    <property type="molecule type" value="Genomic_DNA"/>
</dbReference>
<dbReference type="Gene3D" id="3.40.190.10">
    <property type="entry name" value="Periplasmic binding protein-like II"/>
    <property type="match status" value="2"/>
</dbReference>
<dbReference type="SUPFAM" id="SSF53850">
    <property type="entry name" value="Periplasmic binding protein-like II"/>
    <property type="match status" value="1"/>
</dbReference>
<comment type="caution">
    <text evidence="3">The sequence shown here is derived from an EMBL/GenBank/DDBJ whole genome shotgun (WGS) entry which is preliminary data.</text>
</comment>
<keyword evidence="1" id="KW-0732">Signal</keyword>
<keyword evidence="4" id="KW-1185">Reference proteome</keyword>
<dbReference type="InterPro" id="IPR022627">
    <property type="entry name" value="DUF3502"/>
</dbReference>
<name>A0ABT2UJV1_9BACL</name>
<dbReference type="Pfam" id="PF01547">
    <property type="entry name" value="SBP_bac_1"/>
    <property type="match status" value="1"/>
</dbReference>
<evidence type="ECO:0000256" key="1">
    <source>
        <dbReference type="SAM" id="SignalP"/>
    </source>
</evidence>
<dbReference type="Pfam" id="PF12010">
    <property type="entry name" value="DUF3502"/>
    <property type="match status" value="1"/>
</dbReference>